<sequence>MLICHMGKDHKAHNQPLIIKYCKHKASKQWPVEATRSMLNLAPLARRRTLDSLRKRTVRPRRSLGIERGPPIQLPQCRIRIPN</sequence>
<protein>
    <submittedName>
        <fullName evidence="1">Uncharacterized protein</fullName>
    </submittedName>
</protein>
<proteinExistence type="predicted"/>
<evidence type="ECO:0000313" key="1">
    <source>
        <dbReference type="EMBL" id="KAF9415908.1"/>
    </source>
</evidence>
<dbReference type="AlphaFoldDB" id="A0A835GIS6"/>
<comment type="caution">
    <text evidence="1">The sequence shown here is derived from an EMBL/GenBank/DDBJ whole genome shotgun (WGS) entry which is preliminary data.</text>
</comment>
<dbReference type="EMBL" id="JACKWZ010000099">
    <property type="protein sequence ID" value="KAF9415908.1"/>
    <property type="molecule type" value="Genomic_DNA"/>
</dbReference>
<keyword evidence="2" id="KW-1185">Reference proteome</keyword>
<organism evidence="1 2">
    <name type="scientific">Spodoptera exigua</name>
    <name type="common">Beet armyworm</name>
    <name type="synonym">Noctua fulgens</name>
    <dbReference type="NCBI Taxonomy" id="7107"/>
    <lineage>
        <taxon>Eukaryota</taxon>
        <taxon>Metazoa</taxon>
        <taxon>Ecdysozoa</taxon>
        <taxon>Arthropoda</taxon>
        <taxon>Hexapoda</taxon>
        <taxon>Insecta</taxon>
        <taxon>Pterygota</taxon>
        <taxon>Neoptera</taxon>
        <taxon>Endopterygota</taxon>
        <taxon>Lepidoptera</taxon>
        <taxon>Glossata</taxon>
        <taxon>Ditrysia</taxon>
        <taxon>Noctuoidea</taxon>
        <taxon>Noctuidae</taxon>
        <taxon>Amphipyrinae</taxon>
        <taxon>Spodoptera</taxon>
    </lineage>
</organism>
<gene>
    <name evidence="1" type="ORF">HW555_006540</name>
</gene>
<accession>A0A835GIS6</accession>
<reference evidence="1" key="1">
    <citation type="submission" date="2020-08" db="EMBL/GenBank/DDBJ databases">
        <title>Spodoptera exigua strain:BAW_Kor-Di-RS1 Genome sequencing and assembly.</title>
        <authorList>
            <person name="Kim J."/>
            <person name="Nam H.Y."/>
            <person name="Kwon M."/>
            <person name="Choi J.H."/>
            <person name="Cho S.R."/>
            <person name="Kim G.-H."/>
        </authorList>
    </citation>
    <scope>NUCLEOTIDE SEQUENCE</scope>
    <source>
        <strain evidence="1">BAW_Kor-Di-RS1</strain>
        <tissue evidence="1">Whole-body</tissue>
    </source>
</reference>
<dbReference type="Proteomes" id="UP000648187">
    <property type="component" value="Unassembled WGS sequence"/>
</dbReference>
<evidence type="ECO:0000313" key="2">
    <source>
        <dbReference type="Proteomes" id="UP000648187"/>
    </source>
</evidence>
<name>A0A835GIS6_SPOEX</name>